<sequence>MDILNKNKDILFKQNKIKNTTKFNKCFSTFTTIPPELFSKICYFLSPSDLISLSQVCRKFRGFLCSPESFSTQEIWRNSRNIFFPKEDMPPPEGMCEKDYVELLMVNRGCQICKRRKEVQVQIHWAFGIRCCEICFLKNTTRMKELILNYKMPKSLIFALPYVIHNNKIFYWNNIVKLSYIYYISILKKSMQVTQREPSNIMQYVKDRKTKEDSKKDPILLRLSNLLILFDNLLFTHNTYEEIQPIHNFPQDFEIIYKMYCELDFVDHKDNFVGNFAYKKWLVKKSLGIKERVIDRINYNKNNLLKDEKAFTKDKRSYKNKYAYKYG</sequence>
<dbReference type="InterPro" id="IPR001810">
    <property type="entry name" value="F-box_dom"/>
</dbReference>
<dbReference type="Proteomes" id="UP000265703">
    <property type="component" value="Unassembled WGS sequence"/>
</dbReference>
<reference evidence="2 3" key="1">
    <citation type="submission" date="2018-06" db="EMBL/GenBank/DDBJ databases">
        <title>Comparative genomics reveals the genomic features of Rhizophagus irregularis, R. cerebriforme, R. diaphanum and Gigaspora rosea, and their symbiotic lifestyle signature.</title>
        <authorList>
            <person name="Morin E."/>
            <person name="San Clemente H."/>
            <person name="Chen E.C.H."/>
            <person name="De La Providencia I."/>
            <person name="Hainaut M."/>
            <person name="Kuo A."/>
            <person name="Kohler A."/>
            <person name="Murat C."/>
            <person name="Tang N."/>
            <person name="Roy S."/>
            <person name="Loubradou J."/>
            <person name="Henrissat B."/>
            <person name="Grigoriev I.V."/>
            <person name="Corradi N."/>
            <person name="Roux C."/>
            <person name="Martin F.M."/>
        </authorList>
    </citation>
    <scope>NUCLEOTIDE SEQUENCE [LARGE SCALE GENOMIC DNA]</scope>
    <source>
        <strain evidence="2 3">DAOM 227022</strain>
    </source>
</reference>
<gene>
    <name evidence="2" type="ORF">C1645_800665</name>
</gene>
<dbReference type="EMBL" id="QKYT01000004">
    <property type="protein sequence ID" value="RIA99474.1"/>
    <property type="molecule type" value="Genomic_DNA"/>
</dbReference>
<dbReference type="PROSITE" id="PS50181">
    <property type="entry name" value="FBOX"/>
    <property type="match status" value="1"/>
</dbReference>
<dbReference type="STRING" id="658196.A0A397TXA0"/>
<dbReference type="AlphaFoldDB" id="A0A397TXA0"/>
<dbReference type="InterPro" id="IPR036047">
    <property type="entry name" value="F-box-like_dom_sf"/>
</dbReference>
<dbReference type="Pfam" id="PF12937">
    <property type="entry name" value="F-box-like"/>
    <property type="match status" value="1"/>
</dbReference>
<name>A0A397TXA0_9GLOM</name>
<evidence type="ECO:0000313" key="2">
    <source>
        <dbReference type="EMBL" id="RIA99474.1"/>
    </source>
</evidence>
<keyword evidence="3" id="KW-1185">Reference proteome</keyword>
<dbReference type="SMART" id="SM00256">
    <property type="entry name" value="FBOX"/>
    <property type="match status" value="1"/>
</dbReference>
<dbReference type="OrthoDB" id="2322499at2759"/>
<feature type="domain" description="F-box" evidence="1">
    <location>
        <begin position="27"/>
        <end position="79"/>
    </location>
</feature>
<protein>
    <recommendedName>
        <fullName evidence="1">F-box domain-containing protein</fullName>
    </recommendedName>
</protein>
<evidence type="ECO:0000313" key="3">
    <source>
        <dbReference type="Proteomes" id="UP000265703"/>
    </source>
</evidence>
<proteinExistence type="predicted"/>
<dbReference type="SUPFAM" id="SSF81383">
    <property type="entry name" value="F-box domain"/>
    <property type="match status" value="1"/>
</dbReference>
<evidence type="ECO:0000259" key="1">
    <source>
        <dbReference type="PROSITE" id="PS50181"/>
    </source>
</evidence>
<accession>A0A397TXA0</accession>
<organism evidence="2 3">
    <name type="scientific">Glomus cerebriforme</name>
    <dbReference type="NCBI Taxonomy" id="658196"/>
    <lineage>
        <taxon>Eukaryota</taxon>
        <taxon>Fungi</taxon>
        <taxon>Fungi incertae sedis</taxon>
        <taxon>Mucoromycota</taxon>
        <taxon>Glomeromycotina</taxon>
        <taxon>Glomeromycetes</taxon>
        <taxon>Glomerales</taxon>
        <taxon>Glomeraceae</taxon>
        <taxon>Glomus</taxon>
    </lineage>
</organism>
<comment type="caution">
    <text evidence="2">The sequence shown here is derived from an EMBL/GenBank/DDBJ whole genome shotgun (WGS) entry which is preliminary data.</text>
</comment>
<dbReference type="Gene3D" id="1.20.1280.50">
    <property type="match status" value="1"/>
</dbReference>